<accession>A0A2T1DTY1</accession>
<reference evidence="3 4" key="2">
    <citation type="submission" date="2018-03" db="EMBL/GenBank/DDBJ databases">
        <title>The ancient ancestry and fast evolution of plastids.</title>
        <authorList>
            <person name="Moore K.R."/>
            <person name="Magnabosco C."/>
            <person name="Momper L."/>
            <person name="Gold D.A."/>
            <person name="Bosak T."/>
            <person name="Fournier G.P."/>
        </authorList>
    </citation>
    <scope>NUCLEOTIDE SEQUENCE [LARGE SCALE GENOMIC DNA]</scope>
    <source>
        <strain evidence="3 4">ULC18</strain>
    </source>
</reference>
<evidence type="ECO:0000256" key="1">
    <source>
        <dbReference type="SAM" id="MobiDB-lite"/>
    </source>
</evidence>
<evidence type="ECO:0000256" key="2">
    <source>
        <dbReference type="SAM" id="SignalP"/>
    </source>
</evidence>
<keyword evidence="2" id="KW-0732">Signal</keyword>
<dbReference type="RefSeq" id="WP_146141307.1">
    <property type="nucleotide sequence ID" value="NZ_CAWNSW010000030.1"/>
</dbReference>
<proteinExistence type="predicted"/>
<feature type="chain" id="PRO_5015736061" description="DUF1236 domain-containing protein" evidence="2">
    <location>
        <begin position="26"/>
        <end position="279"/>
    </location>
</feature>
<dbReference type="EMBL" id="PVWK01000157">
    <property type="protein sequence ID" value="PSB23959.1"/>
    <property type="molecule type" value="Genomic_DNA"/>
</dbReference>
<feature type="region of interest" description="Disordered" evidence="1">
    <location>
        <begin position="44"/>
        <end position="76"/>
    </location>
</feature>
<dbReference type="Gene3D" id="3.10.450.160">
    <property type="entry name" value="inner membrane protein cigr"/>
    <property type="match status" value="1"/>
</dbReference>
<name>A0A2T1DTY1_9CYAN</name>
<sequence>MSKRLFTAMSLAVLAAIPVTADAFALTSQTSTLDGASLQKDAANPHQWLMADKDDKDDKDDKKGRNNRYRRGDRDDEREVRIDLNRAKNLARQAAEAANGGLRYYRAEDSMHGPAQRCPFVDNGDSWTFTFSGIRVGSVTRTVQSVVTVYKYTSRILVAYNGPIRNVQQVEFVSFSTSQRTVLVDLLRGDCSCNNLLSNSIRTEIISQSRSLPPGIQKRLLRGKGLPPGIAKKLVKLPKQVNTYINLPTYYDLVVIGSNVVVVDQVNYVVVDYISNVLL</sequence>
<reference evidence="4" key="1">
    <citation type="submission" date="2018-02" db="EMBL/GenBank/DDBJ databases">
        <authorList>
            <person name="Moore K."/>
            <person name="Momper L."/>
        </authorList>
    </citation>
    <scope>NUCLEOTIDE SEQUENCE [LARGE SCALE GENOMIC DNA]</scope>
    <source>
        <strain evidence="4">ULC18</strain>
    </source>
</reference>
<feature type="compositionally biased region" description="Basic and acidic residues" evidence="1">
    <location>
        <begin position="51"/>
        <end position="76"/>
    </location>
</feature>
<dbReference type="OrthoDB" id="514307at2"/>
<gene>
    <name evidence="3" type="ORF">C7B82_28775</name>
</gene>
<dbReference type="AlphaFoldDB" id="A0A2T1DTY1"/>
<evidence type="ECO:0008006" key="5">
    <source>
        <dbReference type="Google" id="ProtNLM"/>
    </source>
</evidence>
<evidence type="ECO:0000313" key="4">
    <source>
        <dbReference type="Proteomes" id="UP000239576"/>
    </source>
</evidence>
<feature type="signal peptide" evidence="2">
    <location>
        <begin position="1"/>
        <end position="25"/>
    </location>
</feature>
<dbReference type="Proteomes" id="UP000239576">
    <property type="component" value="Unassembled WGS sequence"/>
</dbReference>
<protein>
    <recommendedName>
        <fullName evidence="5">DUF1236 domain-containing protein</fullName>
    </recommendedName>
</protein>
<comment type="caution">
    <text evidence="3">The sequence shown here is derived from an EMBL/GenBank/DDBJ whole genome shotgun (WGS) entry which is preliminary data.</text>
</comment>
<organism evidence="3 4">
    <name type="scientific">Stenomitos frigidus ULC18</name>
    <dbReference type="NCBI Taxonomy" id="2107698"/>
    <lineage>
        <taxon>Bacteria</taxon>
        <taxon>Bacillati</taxon>
        <taxon>Cyanobacteriota</taxon>
        <taxon>Cyanophyceae</taxon>
        <taxon>Leptolyngbyales</taxon>
        <taxon>Leptolyngbyaceae</taxon>
        <taxon>Stenomitos</taxon>
    </lineage>
</organism>
<keyword evidence="4" id="KW-1185">Reference proteome</keyword>
<evidence type="ECO:0000313" key="3">
    <source>
        <dbReference type="EMBL" id="PSB23959.1"/>
    </source>
</evidence>